<dbReference type="Proteomes" id="UP001139031">
    <property type="component" value="Unassembled WGS sequence"/>
</dbReference>
<proteinExistence type="predicted"/>
<reference evidence="1" key="1">
    <citation type="submission" date="2021-08" db="EMBL/GenBank/DDBJ databases">
        <authorList>
            <person name="Stevens D.C."/>
        </authorList>
    </citation>
    <scope>NUCLEOTIDE SEQUENCE</scope>
    <source>
        <strain evidence="1">DSM 53165</strain>
    </source>
</reference>
<dbReference type="RefSeq" id="WP_224192477.1">
    <property type="nucleotide sequence ID" value="NZ_JAIRAU010000019.1"/>
</dbReference>
<keyword evidence="2" id="KW-1185">Reference proteome</keyword>
<name>A0ABS7TR55_9BACT</name>
<evidence type="ECO:0000313" key="2">
    <source>
        <dbReference type="Proteomes" id="UP001139031"/>
    </source>
</evidence>
<sequence>MAITPGGHGVVAGSLKAGQGTNFWIGAYLLREQYAPAWTFVHDGMGALEHARSVSVGPMGHIYGGGLANGFPAVVYLNP</sequence>
<dbReference type="EMBL" id="JAIRAU010000019">
    <property type="protein sequence ID" value="MBZ5710707.1"/>
    <property type="molecule type" value="Genomic_DNA"/>
</dbReference>
<protein>
    <submittedName>
        <fullName evidence="1">Uncharacterized protein</fullName>
    </submittedName>
</protein>
<gene>
    <name evidence="1" type="ORF">K7C98_15705</name>
</gene>
<accession>A0ABS7TR55</accession>
<organism evidence="1 2">
    <name type="scientific">Nannocystis pusilla</name>
    <dbReference type="NCBI Taxonomy" id="889268"/>
    <lineage>
        <taxon>Bacteria</taxon>
        <taxon>Pseudomonadati</taxon>
        <taxon>Myxococcota</taxon>
        <taxon>Polyangia</taxon>
        <taxon>Nannocystales</taxon>
        <taxon>Nannocystaceae</taxon>
        <taxon>Nannocystis</taxon>
    </lineage>
</organism>
<comment type="caution">
    <text evidence="1">The sequence shown here is derived from an EMBL/GenBank/DDBJ whole genome shotgun (WGS) entry which is preliminary data.</text>
</comment>
<evidence type="ECO:0000313" key="1">
    <source>
        <dbReference type="EMBL" id="MBZ5710707.1"/>
    </source>
</evidence>